<feature type="transmembrane region" description="Helical" evidence="4">
    <location>
        <begin position="70"/>
        <end position="88"/>
    </location>
</feature>
<accession>A0ABT8XJ39</accession>
<protein>
    <submittedName>
        <fullName evidence="5">MFS transporter</fullName>
    </submittedName>
</protein>
<evidence type="ECO:0000313" key="5">
    <source>
        <dbReference type="EMBL" id="MDO6123730.1"/>
    </source>
</evidence>
<keyword evidence="6" id="KW-1185">Reference proteome</keyword>
<feature type="transmembrane region" description="Helical" evidence="4">
    <location>
        <begin position="130"/>
        <end position="155"/>
    </location>
</feature>
<feature type="transmembrane region" description="Helical" evidence="4">
    <location>
        <begin position="207"/>
        <end position="230"/>
    </location>
</feature>
<feature type="transmembrane region" description="Helical" evidence="4">
    <location>
        <begin position="236"/>
        <end position="256"/>
    </location>
</feature>
<feature type="transmembrane region" description="Helical" evidence="4">
    <location>
        <begin position="361"/>
        <end position="382"/>
    </location>
</feature>
<name>A0ABT8XJ39_9HYPH</name>
<comment type="caution">
    <text evidence="5">The sequence shown here is derived from an EMBL/GenBank/DDBJ whole genome shotgun (WGS) entry which is preliminary data.</text>
</comment>
<evidence type="ECO:0000256" key="4">
    <source>
        <dbReference type="SAM" id="Phobius"/>
    </source>
</evidence>
<evidence type="ECO:0000256" key="1">
    <source>
        <dbReference type="ARBA" id="ARBA00022692"/>
    </source>
</evidence>
<dbReference type="InterPro" id="IPR011701">
    <property type="entry name" value="MFS"/>
</dbReference>
<dbReference type="EMBL" id="WHSC02000009">
    <property type="protein sequence ID" value="MDO6123730.1"/>
    <property type="molecule type" value="Genomic_DNA"/>
</dbReference>
<feature type="transmembrane region" description="Helical" evidence="4">
    <location>
        <begin position="94"/>
        <end position="118"/>
    </location>
</feature>
<keyword evidence="3 4" id="KW-0472">Membrane</keyword>
<dbReference type="Proteomes" id="UP001177080">
    <property type="component" value="Unassembled WGS sequence"/>
</dbReference>
<dbReference type="Gene3D" id="1.20.1250.20">
    <property type="entry name" value="MFS general substrate transporter like domains"/>
    <property type="match status" value="1"/>
</dbReference>
<dbReference type="RefSeq" id="WP_244759654.1">
    <property type="nucleotide sequence ID" value="NZ_JALJCJ010000001.1"/>
</dbReference>
<organism evidence="5 6">
    <name type="scientific">Shinella curvata</name>
    <dbReference type="NCBI Taxonomy" id="1817964"/>
    <lineage>
        <taxon>Bacteria</taxon>
        <taxon>Pseudomonadati</taxon>
        <taxon>Pseudomonadota</taxon>
        <taxon>Alphaproteobacteria</taxon>
        <taxon>Hyphomicrobiales</taxon>
        <taxon>Rhizobiaceae</taxon>
        <taxon>Shinella</taxon>
    </lineage>
</organism>
<proteinExistence type="predicted"/>
<evidence type="ECO:0000256" key="2">
    <source>
        <dbReference type="ARBA" id="ARBA00022989"/>
    </source>
</evidence>
<dbReference type="InterPro" id="IPR036259">
    <property type="entry name" value="MFS_trans_sf"/>
</dbReference>
<keyword evidence="1 4" id="KW-0812">Transmembrane</keyword>
<feature type="transmembrane region" description="Helical" evidence="4">
    <location>
        <begin position="268"/>
        <end position="290"/>
    </location>
</feature>
<dbReference type="Pfam" id="PF07690">
    <property type="entry name" value="MFS_1"/>
    <property type="match status" value="1"/>
</dbReference>
<dbReference type="SUPFAM" id="SSF103473">
    <property type="entry name" value="MFS general substrate transporter"/>
    <property type="match status" value="1"/>
</dbReference>
<sequence>MFADIVILSLTQIIGWGTMFMAISVLGGPLGQTLGLTPALVYLGPSVMLVAMAVMSPLMAPLYRSRGARFVMSAGTIATVPGFLVLAWCDGPLGYYTGWTILGMAGAGVLTNSAHIYLAAKAGVRARQAIGAQMLAMALAPTIAWPATSLLSGWLGWRHTYLVFALVMLVVVLPLLRFALEPDTAPATPASKARLSGSRGDGRTRTIIVLMTLAIALNGFVTWGFQLVVIDIMRSYAVADGIAIGMAAAIGVVQMSARLIDFIGGNRWDGFVTSLAAGILMPVALLALGVGHGAEWSIVAFILFYGLSSGAMSVARATLPLVFFERQVYASVLSRLGLPLNLAFAAAPPVFSRVLSDYGNASALGLAVACSLGTLTSLVLLARFRDPSRAG</sequence>
<gene>
    <name evidence="5" type="ORF">GB928_021265</name>
</gene>
<feature type="transmembrane region" description="Helical" evidence="4">
    <location>
        <begin position="161"/>
        <end position="180"/>
    </location>
</feature>
<feature type="transmembrane region" description="Helical" evidence="4">
    <location>
        <begin position="296"/>
        <end position="324"/>
    </location>
</feature>
<feature type="transmembrane region" description="Helical" evidence="4">
    <location>
        <begin position="39"/>
        <end position="58"/>
    </location>
</feature>
<feature type="transmembrane region" description="Helical" evidence="4">
    <location>
        <begin position="7"/>
        <end position="27"/>
    </location>
</feature>
<keyword evidence="2 4" id="KW-1133">Transmembrane helix</keyword>
<evidence type="ECO:0000256" key="3">
    <source>
        <dbReference type="ARBA" id="ARBA00023136"/>
    </source>
</evidence>
<evidence type="ECO:0000313" key="6">
    <source>
        <dbReference type="Proteomes" id="UP001177080"/>
    </source>
</evidence>
<reference evidence="5" key="1">
    <citation type="submission" date="2022-04" db="EMBL/GenBank/DDBJ databases">
        <title>Shinella lacus sp. nov., a novel member of the genus Shinella from water.</title>
        <authorList>
            <person name="Deng Y."/>
        </authorList>
    </citation>
    <scope>NUCLEOTIDE SEQUENCE</scope>
    <source>
        <strain evidence="5">JCM 31239</strain>
    </source>
</reference>